<dbReference type="Gene3D" id="2.40.160.10">
    <property type="entry name" value="Porin"/>
    <property type="match status" value="1"/>
</dbReference>
<dbReference type="InterPro" id="IPR023614">
    <property type="entry name" value="Porin_dom_sf"/>
</dbReference>
<dbReference type="SUPFAM" id="SSF56935">
    <property type="entry name" value="Porins"/>
    <property type="match status" value="1"/>
</dbReference>
<organism evidence="1 2">
    <name type="scientific">Selenobaculum gibii</name>
    <dbReference type="NCBI Taxonomy" id="3054208"/>
    <lineage>
        <taxon>Bacteria</taxon>
        <taxon>Bacillati</taxon>
        <taxon>Bacillota</taxon>
        <taxon>Negativicutes</taxon>
        <taxon>Selenomonadales</taxon>
        <taxon>Selenomonadaceae</taxon>
        <taxon>Selenobaculum</taxon>
    </lineage>
</organism>
<sequence>MKKLLVGFICTLFLTINLTTGEAAKLEPNETLVELGGSFDAKASAKGAIPEEVDGKSGYKLSITHALNNNLSLQYKRSDFKSEEKNVIGITTHAKAILNDINLIYKANNYIDLVFGYEDNEFSYGKAVSPATKSTLHFGLTAHTDLNDKTMLFGTYLKGKDVSLSEIGIKYDLTKNSVVTVSYIERQVNDMDVDIDLYNLHTKADYKLSGLSLMYGLKF</sequence>
<evidence type="ECO:0000313" key="2">
    <source>
        <dbReference type="Proteomes" id="UP001243623"/>
    </source>
</evidence>
<protein>
    <submittedName>
        <fullName evidence="1">Uncharacterized protein</fullName>
    </submittedName>
</protein>
<accession>A0A9Y2EQL4</accession>
<dbReference type="RefSeq" id="WP_147670808.1">
    <property type="nucleotide sequence ID" value="NZ_CP120678.1"/>
</dbReference>
<name>A0A9Y2EQL4_9FIRM</name>
<proteinExistence type="predicted"/>
<dbReference type="KEGG" id="sgbi:P3F81_09675"/>
<dbReference type="Proteomes" id="UP001243623">
    <property type="component" value="Chromosome"/>
</dbReference>
<evidence type="ECO:0000313" key="1">
    <source>
        <dbReference type="EMBL" id="WIW70157.1"/>
    </source>
</evidence>
<dbReference type="AlphaFoldDB" id="A0A9Y2EQL4"/>
<reference evidence="1" key="1">
    <citation type="submission" date="2023-03" db="EMBL/GenBank/DDBJ databases">
        <title>Selenobaculum gbiensis gen. nov. sp. nov., a new bacterium isolated from the gut microbiota of IBD patient.</title>
        <authorList>
            <person name="Yeo S."/>
            <person name="Park H."/>
            <person name="Huh C.S."/>
        </authorList>
    </citation>
    <scope>NUCLEOTIDE SEQUENCE</scope>
    <source>
        <strain evidence="1">ICN-92133</strain>
    </source>
</reference>
<keyword evidence="2" id="KW-1185">Reference proteome</keyword>
<dbReference type="EMBL" id="CP120678">
    <property type="protein sequence ID" value="WIW70157.1"/>
    <property type="molecule type" value="Genomic_DNA"/>
</dbReference>
<gene>
    <name evidence="1" type="ORF">P3F81_09675</name>
</gene>